<evidence type="ECO:0000313" key="1">
    <source>
        <dbReference type="EMBL" id="OGC15060.1"/>
    </source>
</evidence>
<proteinExistence type="predicted"/>
<name>A0A1F4S3S8_UNCSA</name>
<reference evidence="1 2" key="1">
    <citation type="journal article" date="2016" name="Nat. Commun.">
        <title>Thousands of microbial genomes shed light on interconnected biogeochemical processes in an aquifer system.</title>
        <authorList>
            <person name="Anantharaman K."/>
            <person name="Brown C.T."/>
            <person name="Hug L.A."/>
            <person name="Sharon I."/>
            <person name="Castelle C.J."/>
            <person name="Probst A.J."/>
            <person name="Thomas B.C."/>
            <person name="Singh A."/>
            <person name="Wilkins M.J."/>
            <person name="Karaoz U."/>
            <person name="Brodie E.L."/>
            <person name="Williams K.H."/>
            <person name="Hubbard S.S."/>
            <person name="Banfield J.F."/>
        </authorList>
    </citation>
    <scope>NUCLEOTIDE SEQUENCE [LARGE SCALE GENOMIC DNA]</scope>
</reference>
<dbReference type="EMBL" id="MEUA01000026">
    <property type="protein sequence ID" value="OGC15060.1"/>
    <property type="molecule type" value="Genomic_DNA"/>
</dbReference>
<protein>
    <submittedName>
        <fullName evidence="1">Uncharacterized protein</fullName>
    </submittedName>
</protein>
<dbReference type="AlphaFoldDB" id="A0A1F4S3S8"/>
<gene>
    <name evidence="1" type="ORF">A2290_09165</name>
</gene>
<evidence type="ECO:0000313" key="2">
    <source>
        <dbReference type="Proteomes" id="UP000177905"/>
    </source>
</evidence>
<comment type="caution">
    <text evidence="1">The sequence shown here is derived from an EMBL/GenBank/DDBJ whole genome shotgun (WGS) entry which is preliminary data.</text>
</comment>
<accession>A0A1F4S3S8</accession>
<organism evidence="1 2">
    <name type="scientific">candidate division WOR-1 bacterium RIFOXYB2_FULL_36_35</name>
    <dbReference type="NCBI Taxonomy" id="1802578"/>
    <lineage>
        <taxon>Bacteria</taxon>
        <taxon>Bacillati</taxon>
        <taxon>Saganbacteria</taxon>
    </lineage>
</organism>
<dbReference type="Proteomes" id="UP000177905">
    <property type="component" value="Unassembled WGS sequence"/>
</dbReference>
<sequence length="60" mass="6258">MNKKWMKPILQVLIRGKAEEAVLITCKNGGVAPAGPNNSDTQCHSNESGCGVTCDVNAAS</sequence>